<dbReference type="Proteomes" id="UP000011083">
    <property type="component" value="Unassembled WGS sequence"/>
</dbReference>
<dbReference type="EMBL" id="KB008063">
    <property type="protein sequence ID" value="ELR14252.1"/>
    <property type="molecule type" value="Genomic_DNA"/>
</dbReference>
<organism evidence="1 2">
    <name type="scientific">Acanthamoeba castellanii (strain ATCC 30010 / Neff)</name>
    <dbReference type="NCBI Taxonomy" id="1257118"/>
    <lineage>
        <taxon>Eukaryota</taxon>
        <taxon>Amoebozoa</taxon>
        <taxon>Discosea</taxon>
        <taxon>Longamoebia</taxon>
        <taxon>Centramoebida</taxon>
        <taxon>Acanthamoebidae</taxon>
        <taxon>Acanthamoeba</taxon>
    </lineage>
</organism>
<dbReference type="SUPFAM" id="SSF81296">
    <property type="entry name" value="E set domains"/>
    <property type="match status" value="1"/>
</dbReference>
<dbReference type="OrthoDB" id="10560392at2759"/>
<dbReference type="AlphaFoldDB" id="L8GMP0"/>
<sequence length="126" mass="13710">MRHLKVRSLMVPPGVPDFFTRVRLVEEGNVKLKGRVWAGPLAVKQVLVSVDGGVTWAEATLAAKAVGNGATRAGAKHFLMTKAIDELGNAQDNADEWNYYAMGATVPQSWRITGKPLPNPPRHPKL</sequence>
<accession>L8GMP0</accession>
<evidence type="ECO:0000313" key="2">
    <source>
        <dbReference type="Proteomes" id="UP000011083"/>
    </source>
</evidence>
<proteinExistence type="predicted"/>
<dbReference type="RefSeq" id="XP_004336265.1">
    <property type="nucleotide sequence ID" value="XM_004336217.1"/>
</dbReference>
<dbReference type="InterPro" id="IPR014756">
    <property type="entry name" value="Ig_E-set"/>
</dbReference>
<dbReference type="KEGG" id="acan:ACA1_327370"/>
<name>L8GMP0_ACACF</name>
<reference evidence="1 2" key="1">
    <citation type="journal article" date="2013" name="Genome Biol.">
        <title>Genome of Acanthamoeba castellanii highlights extensive lateral gene transfer and early evolution of tyrosine kinase signaling.</title>
        <authorList>
            <person name="Clarke M."/>
            <person name="Lohan A.J."/>
            <person name="Liu B."/>
            <person name="Lagkouvardos I."/>
            <person name="Roy S."/>
            <person name="Zafar N."/>
            <person name="Bertelli C."/>
            <person name="Schilde C."/>
            <person name="Kianianmomeni A."/>
            <person name="Burglin T.R."/>
            <person name="Frech C."/>
            <person name="Turcotte B."/>
            <person name="Kopec K.O."/>
            <person name="Synnott J.M."/>
            <person name="Choo C."/>
            <person name="Paponov I."/>
            <person name="Finkler A."/>
            <person name="Soon Heng Tan C."/>
            <person name="Hutchins A.P."/>
            <person name="Weinmeier T."/>
            <person name="Rattei T."/>
            <person name="Chu J.S."/>
            <person name="Gimenez G."/>
            <person name="Irimia M."/>
            <person name="Rigden D.J."/>
            <person name="Fitzpatrick D.A."/>
            <person name="Lorenzo-Morales J."/>
            <person name="Bateman A."/>
            <person name="Chiu C.H."/>
            <person name="Tang P."/>
            <person name="Hegemann P."/>
            <person name="Fromm H."/>
            <person name="Raoult D."/>
            <person name="Greub G."/>
            <person name="Miranda-Saavedra D."/>
            <person name="Chen N."/>
            <person name="Nash P."/>
            <person name="Ginger M.L."/>
            <person name="Horn M."/>
            <person name="Schaap P."/>
            <person name="Caler L."/>
            <person name="Loftus B."/>
        </authorList>
    </citation>
    <scope>NUCLEOTIDE SEQUENCE [LARGE SCALE GENOMIC DNA]</scope>
    <source>
        <strain evidence="1 2">Neff</strain>
    </source>
</reference>
<keyword evidence="2" id="KW-1185">Reference proteome</keyword>
<evidence type="ECO:0000313" key="1">
    <source>
        <dbReference type="EMBL" id="ELR14252.1"/>
    </source>
</evidence>
<protein>
    <submittedName>
        <fullName evidence="1">Nitrate reductase (NADH), putative</fullName>
    </submittedName>
</protein>
<gene>
    <name evidence="1" type="ORF">ACA1_327370</name>
</gene>
<dbReference type="Gene3D" id="2.60.40.650">
    <property type="match status" value="1"/>
</dbReference>
<dbReference type="VEuPathDB" id="AmoebaDB:ACA1_327370"/>
<dbReference type="GeneID" id="14914835"/>